<sequence length="784" mass="84295">MFDLERIGRGLAVQAILPELPSSGAQVIQAPPGTGKTTLIPPALANLHPTGRVLVVAPRRVAVRAAARRLCELSGLRLGREVGFSVRGEHHEGSAVHFMTPRILLNRLIADPELADVAAVVIDEVHERSIDTDVLVAMLSELRQLREDLQLVCMSATLDSGEWAKLIGADCVLKTEAQTHPIEVEWVPTADASRLRCDEKFLDHVARCAREAAAVQEYSVLVFVPGVREVEEVCRRLGDKALPLHGRLGAQAQDAALKDTPGQRIVVATAVAESSLTVPGVRAVVDSGLSRVPRRDRARGMSGLITISEARATATQRAGRAGREGPGRVWRCFREEEFRHFAEHPTPEIKSADLSDIALHLACWGTPRGEGLALMDAPPEAAMADAEAVLRAIGAVDEAGLATEHGRELAKIPLDPRQAHALLNLGAGAAETLAILAEGVSGEIRVVPSKQAKREARRLARMVDDAGKTDAQKVDAGVVVGTAYPDYLARRVAGSDEYLLASGTRANLGRSGLAPSPWLAIGEINRSGYKATIRSGTAISEAAALEIIGVEETLEATVEKNKISGVKIRRAGAIELSRTNVAVPADKAAAALMELVKSAGVQALFSPEGEVCALRDRLVYLHQHCGQPWPDPDAVDPELWLGPEIEQVASGKAPGKIRLLDAYRRLLPWPEAARLEELAPARLAVPSGRSARIDYSEGRPIVQVKLQECFGLASSPEILGVPVLFHLLSPAGRPVAITDDLKSFWSGPYTQVRAEMRGRYPKHPWPEDPWSAQATHRTKGRGKA</sequence>
<dbReference type="InterPro" id="IPR007502">
    <property type="entry name" value="Helicase-assoc_dom"/>
</dbReference>
<dbReference type="InterPro" id="IPR027417">
    <property type="entry name" value="P-loop_NTPase"/>
</dbReference>
<evidence type="ECO:0000313" key="8">
    <source>
        <dbReference type="EMBL" id="SFG82863.1"/>
    </source>
</evidence>
<dbReference type="Gene3D" id="3.40.50.300">
    <property type="entry name" value="P-loop containing nucleotide triphosphate hydrolases"/>
    <property type="match status" value="2"/>
</dbReference>
<feature type="domain" description="Helicase C-terminal" evidence="7">
    <location>
        <begin position="200"/>
        <end position="365"/>
    </location>
</feature>
<organism evidence="8 9">
    <name type="scientific">Corynebacterium spheniscorum</name>
    <dbReference type="NCBI Taxonomy" id="185761"/>
    <lineage>
        <taxon>Bacteria</taxon>
        <taxon>Bacillati</taxon>
        <taxon>Actinomycetota</taxon>
        <taxon>Actinomycetes</taxon>
        <taxon>Mycobacteriales</taxon>
        <taxon>Corynebacteriaceae</taxon>
        <taxon>Corynebacterium</taxon>
    </lineage>
</organism>
<dbReference type="SMART" id="SM00490">
    <property type="entry name" value="HELICc"/>
    <property type="match status" value="1"/>
</dbReference>
<dbReference type="Proteomes" id="UP000199065">
    <property type="component" value="Unassembled WGS sequence"/>
</dbReference>
<proteinExistence type="predicted"/>
<dbReference type="InterPro" id="IPR014001">
    <property type="entry name" value="Helicase_ATP-bd"/>
</dbReference>
<dbReference type="RefSeq" id="WP_092287081.1">
    <property type="nucleotide sequence ID" value="NZ_FOPJ01000017.1"/>
</dbReference>
<dbReference type="GO" id="GO:0004386">
    <property type="term" value="F:helicase activity"/>
    <property type="evidence" value="ECO:0007669"/>
    <property type="project" value="UniProtKB-KW"/>
</dbReference>
<dbReference type="NCBIfam" id="TIGR01970">
    <property type="entry name" value="DEAH_box_HrpB"/>
    <property type="match status" value="1"/>
</dbReference>
<gene>
    <name evidence="8" type="ORF">SAMN05660282_02081</name>
</gene>
<evidence type="ECO:0000256" key="5">
    <source>
        <dbReference type="SAM" id="MobiDB-lite"/>
    </source>
</evidence>
<evidence type="ECO:0000313" key="9">
    <source>
        <dbReference type="Proteomes" id="UP000199065"/>
    </source>
</evidence>
<dbReference type="GO" id="GO:0005524">
    <property type="term" value="F:ATP binding"/>
    <property type="evidence" value="ECO:0007669"/>
    <property type="project" value="UniProtKB-KW"/>
</dbReference>
<keyword evidence="2" id="KW-0378">Hydrolase</keyword>
<evidence type="ECO:0000259" key="7">
    <source>
        <dbReference type="PROSITE" id="PS51194"/>
    </source>
</evidence>
<dbReference type="OrthoDB" id="9805617at2"/>
<dbReference type="InterPro" id="IPR010225">
    <property type="entry name" value="HrpB"/>
</dbReference>
<protein>
    <submittedName>
        <fullName evidence="8">ATP-dependent helicase HrpB</fullName>
    </submittedName>
</protein>
<dbReference type="PANTHER" id="PTHR43519">
    <property type="entry name" value="ATP-DEPENDENT RNA HELICASE HRPB"/>
    <property type="match status" value="1"/>
</dbReference>
<dbReference type="SUPFAM" id="SSF52540">
    <property type="entry name" value="P-loop containing nucleoside triphosphate hydrolases"/>
    <property type="match status" value="1"/>
</dbReference>
<evidence type="ECO:0000256" key="3">
    <source>
        <dbReference type="ARBA" id="ARBA00022806"/>
    </source>
</evidence>
<dbReference type="SMART" id="SM00847">
    <property type="entry name" value="HA2"/>
    <property type="match status" value="1"/>
</dbReference>
<keyword evidence="9" id="KW-1185">Reference proteome</keyword>
<dbReference type="PROSITE" id="PS00690">
    <property type="entry name" value="DEAH_ATP_HELICASE"/>
    <property type="match status" value="1"/>
</dbReference>
<dbReference type="InterPro" id="IPR011545">
    <property type="entry name" value="DEAD/DEAH_box_helicase_dom"/>
</dbReference>
<dbReference type="Pfam" id="PF08482">
    <property type="entry name" value="HrpB_C"/>
    <property type="match status" value="1"/>
</dbReference>
<dbReference type="PIRSF" id="PIRSF005496">
    <property type="entry name" value="ATP_hel_hrpB"/>
    <property type="match status" value="1"/>
</dbReference>
<dbReference type="EMBL" id="FOPJ01000017">
    <property type="protein sequence ID" value="SFG82863.1"/>
    <property type="molecule type" value="Genomic_DNA"/>
</dbReference>
<evidence type="ECO:0000259" key="6">
    <source>
        <dbReference type="PROSITE" id="PS51192"/>
    </source>
</evidence>
<name>A0A1I2V1F1_9CORY</name>
<dbReference type="CDD" id="cd18791">
    <property type="entry name" value="SF2_C_RHA"/>
    <property type="match status" value="1"/>
</dbReference>
<dbReference type="PANTHER" id="PTHR43519:SF1">
    <property type="entry name" value="ATP-DEPENDENT RNA HELICASE HRPB"/>
    <property type="match status" value="1"/>
</dbReference>
<accession>A0A1I2V1F1</accession>
<dbReference type="Pfam" id="PF00270">
    <property type="entry name" value="DEAD"/>
    <property type="match status" value="1"/>
</dbReference>
<feature type="region of interest" description="Disordered" evidence="5">
    <location>
        <begin position="760"/>
        <end position="784"/>
    </location>
</feature>
<keyword evidence="3 8" id="KW-0347">Helicase</keyword>
<dbReference type="Gene3D" id="1.20.120.1080">
    <property type="match status" value="1"/>
</dbReference>
<feature type="domain" description="Helicase ATP-binding" evidence="6">
    <location>
        <begin position="17"/>
        <end position="176"/>
    </location>
</feature>
<dbReference type="InterPro" id="IPR002464">
    <property type="entry name" value="DNA/RNA_helicase_DEAH_CS"/>
</dbReference>
<evidence type="ECO:0000256" key="2">
    <source>
        <dbReference type="ARBA" id="ARBA00022801"/>
    </source>
</evidence>
<evidence type="ECO:0000256" key="1">
    <source>
        <dbReference type="ARBA" id="ARBA00022741"/>
    </source>
</evidence>
<keyword evidence="1" id="KW-0547">Nucleotide-binding</keyword>
<dbReference type="AlphaFoldDB" id="A0A1I2V1F1"/>
<dbReference type="PROSITE" id="PS51194">
    <property type="entry name" value="HELICASE_CTER"/>
    <property type="match status" value="1"/>
</dbReference>
<dbReference type="GO" id="GO:0016787">
    <property type="term" value="F:hydrolase activity"/>
    <property type="evidence" value="ECO:0007669"/>
    <property type="project" value="UniProtKB-KW"/>
</dbReference>
<dbReference type="GO" id="GO:0003676">
    <property type="term" value="F:nucleic acid binding"/>
    <property type="evidence" value="ECO:0007669"/>
    <property type="project" value="InterPro"/>
</dbReference>
<reference evidence="8 9" key="1">
    <citation type="submission" date="2016-10" db="EMBL/GenBank/DDBJ databases">
        <authorList>
            <person name="de Groot N.N."/>
        </authorList>
    </citation>
    <scope>NUCLEOTIDE SEQUENCE [LARGE SCALE GENOMIC DNA]</scope>
    <source>
        <strain>J11</strain>
        <strain evidence="9">PG 39</strain>
    </source>
</reference>
<dbReference type="PROSITE" id="PS51192">
    <property type="entry name" value="HELICASE_ATP_BIND_1"/>
    <property type="match status" value="1"/>
</dbReference>
<keyword evidence="4" id="KW-0067">ATP-binding</keyword>
<dbReference type="STRING" id="185761.SAMN05660282_02081"/>
<dbReference type="InterPro" id="IPR013689">
    <property type="entry name" value="RNA_helicase_ATP-dep_HrpB_C"/>
</dbReference>
<dbReference type="Pfam" id="PF00271">
    <property type="entry name" value="Helicase_C"/>
    <property type="match status" value="1"/>
</dbReference>
<dbReference type="InterPro" id="IPR001650">
    <property type="entry name" value="Helicase_C-like"/>
</dbReference>
<dbReference type="SMART" id="SM00487">
    <property type="entry name" value="DEXDc"/>
    <property type="match status" value="1"/>
</dbReference>
<evidence type="ECO:0000256" key="4">
    <source>
        <dbReference type="ARBA" id="ARBA00022840"/>
    </source>
</evidence>